<proteinExistence type="predicted"/>
<evidence type="ECO:0000259" key="2">
    <source>
        <dbReference type="Pfam" id="PF20237"/>
    </source>
</evidence>
<dbReference type="PANTHER" id="PTHR34502">
    <property type="entry name" value="DUF6594 DOMAIN-CONTAINING PROTEIN-RELATED"/>
    <property type="match status" value="1"/>
</dbReference>
<dbReference type="Proteomes" id="UP000799750">
    <property type="component" value="Unassembled WGS sequence"/>
</dbReference>
<keyword evidence="1" id="KW-0812">Transmembrane</keyword>
<dbReference type="InterPro" id="IPR046529">
    <property type="entry name" value="DUF6594"/>
</dbReference>
<evidence type="ECO:0000313" key="3">
    <source>
        <dbReference type="EMBL" id="KAF2495691.1"/>
    </source>
</evidence>
<dbReference type="OrthoDB" id="5416037at2759"/>
<reference evidence="3" key="1">
    <citation type="journal article" date="2020" name="Stud. Mycol.">
        <title>101 Dothideomycetes genomes: a test case for predicting lifestyles and emergence of pathogens.</title>
        <authorList>
            <person name="Haridas S."/>
            <person name="Albert R."/>
            <person name="Binder M."/>
            <person name="Bloem J."/>
            <person name="Labutti K."/>
            <person name="Salamov A."/>
            <person name="Andreopoulos B."/>
            <person name="Baker S."/>
            <person name="Barry K."/>
            <person name="Bills G."/>
            <person name="Bluhm B."/>
            <person name="Cannon C."/>
            <person name="Castanera R."/>
            <person name="Culley D."/>
            <person name="Daum C."/>
            <person name="Ezra D."/>
            <person name="Gonzalez J."/>
            <person name="Henrissat B."/>
            <person name="Kuo A."/>
            <person name="Liang C."/>
            <person name="Lipzen A."/>
            <person name="Lutzoni F."/>
            <person name="Magnuson J."/>
            <person name="Mondo S."/>
            <person name="Nolan M."/>
            <person name="Ohm R."/>
            <person name="Pangilinan J."/>
            <person name="Park H.-J."/>
            <person name="Ramirez L."/>
            <person name="Alfaro M."/>
            <person name="Sun H."/>
            <person name="Tritt A."/>
            <person name="Yoshinaga Y."/>
            <person name="Zwiers L.-H."/>
            <person name="Turgeon B."/>
            <person name="Goodwin S."/>
            <person name="Spatafora J."/>
            <person name="Crous P."/>
            <person name="Grigoriev I."/>
        </authorList>
    </citation>
    <scope>NUCLEOTIDE SEQUENCE</scope>
    <source>
        <strain evidence="3">CBS 269.34</strain>
    </source>
</reference>
<keyword evidence="4" id="KW-1185">Reference proteome</keyword>
<evidence type="ECO:0000256" key="1">
    <source>
        <dbReference type="SAM" id="Phobius"/>
    </source>
</evidence>
<dbReference type="Pfam" id="PF20237">
    <property type="entry name" value="DUF6594"/>
    <property type="match status" value="1"/>
</dbReference>
<dbReference type="AlphaFoldDB" id="A0A6A6QTF9"/>
<sequence length="278" mass="30565">MLVPPPLFHFPYGQPPHYLPHPTGPDLTKTTVVGYELLADKLAEGAKDDASEETSVVPIYRKFEKLNHRVLLHVQDEISELEDELRYLDECIAQTTPPGEDGHVMPASRRVEARYGGELHYRRTDCLGRIYMKLGQYNQALSSYSTMMKDLDPASADDIQAYHSWMERHAPVDKAESRFLEHRNDLLAIGRRKRSSSAGVAGATGVVGGAGPVESAALGLLLMLVLLILPLMAFAVIPGLLGRLFIIVLIGMGQAAAVTQTDLVGLMSEREWAKCGSM</sequence>
<dbReference type="PANTHER" id="PTHR34502:SF6">
    <property type="entry name" value="DUF6594 DOMAIN-CONTAINING PROTEIN"/>
    <property type="match status" value="1"/>
</dbReference>
<name>A0A6A6QTF9_9PEZI</name>
<gene>
    <name evidence="3" type="ORF">BU16DRAFT_461154</name>
</gene>
<accession>A0A6A6QTF9</accession>
<keyword evidence="1" id="KW-1133">Transmembrane helix</keyword>
<feature type="transmembrane region" description="Helical" evidence="1">
    <location>
        <begin position="216"/>
        <end position="237"/>
    </location>
</feature>
<feature type="domain" description="DUF6594" evidence="2">
    <location>
        <begin position="35"/>
        <end position="194"/>
    </location>
</feature>
<organism evidence="3 4">
    <name type="scientific">Lophium mytilinum</name>
    <dbReference type="NCBI Taxonomy" id="390894"/>
    <lineage>
        <taxon>Eukaryota</taxon>
        <taxon>Fungi</taxon>
        <taxon>Dikarya</taxon>
        <taxon>Ascomycota</taxon>
        <taxon>Pezizomycotina</taxon>
        <taxon>Dothideomycetes</taxon>
        <taxon>Pleosporomycetidae</taxon>
        <taxon>Mytilinidiales</taxon>
        <taxon>Mytilinidiaceae</taxon>
        <taxon>Lophium</taxon>
    </lineage>
</organism>
<protein>
    <recommendedName>
        <fullName evidence="2">DUF6594 domain-containing protein</fullName>
    </recommendedName>
</protein>
<dbReference type="EMBL" id="MU004189">
    <property type="protein sequence ID" value="KAF2495691.1"/>
    <property type="molecule type" value="Genomic_DNA"/>
</dbReference>
<keyword evidence="1" id="KW-0472">Membrane</keyword>
<evidence type="ECO:0000313" key="4">
    <source>
        <dbReference type="Proteomes" id="UP000799750"/>
    </source>
</evidence>
<feature type="transmembrane region" description="Helical" evidence="1">
    <location>
        <begin position="244"/>
        <end position="261"/>
    </location>
</feature>